<sequence length="721" mass="80478">MHILLTNDDGPPSPSSPFIKSLITSLRNRGHTVSVCIPADQKSWIGKAHIIGHHPTPTFYHPDTDTTHGTPRTDGGEEWVLINGTPASCTQIGLFHLFEERGPIDLVVSGPNFGRNSSAVYALSSGTLGGSLEAALSGAKSISISYAYKTRDHDWSIVRNASDISSKIIENLYANWPTDNSVDIYSVNVPLDEGVHHAKILFTHILQNTWGGCYKAIQTKEEEEDPGKLEKATRDGVSTPNEEAAKEEGTDKLMEKYRFKWAPRFIDVEKAAKEESAVGSDAWALVQGFIRPDPGTLRPDRLHRRQILRRTANPLRPPPPPPLRPPPPHPTSPPTTPLLTWTSYESLDFPTLLQHPTTHLFNAYVIRKALIRKHYLLHTISHYVRKSPNSILATAAPVSVEFEVDYAEFLDEALVEAYELNESLERNEGVEEREWWILKPGMSDRGVGIRLFSTMRELQGIFEGWEEEDEDEDEDDTTAGSDGEDDTEDTSTVEGKEKKQTGIITSRLRHFVAQIYIPPILLTPKGKTSTGPRKFHIRTYVLAYSALKIYVYKNMLALFAAKEYTPPSNLKDVTSETTDLSAHLTNTCLQSGVHDGSVIPFWKLPEIFTVEKEEVEGWYSQIREIAAEVFKAAIGGGRIHFQPLPNAFEIFGFDFLVGQDGKVRVLEVNAFPDFKQTGEEEKELVAGLFEGTVGVIKTFFGGREGEDERMDKVLDVEVGGF</sequence>
<feature type="region of interest" description="Disordered" evidence="1">
    <location>
        <begin position="310"/>
        <end position="336"/>
    </location>
</feature>
<evidence type="ECO:0000313" key="4">
    <source>
        <dbReference type="Proteomes" id="UP000283090"/>
    </source>
</evidence>
<dbReference type="AlphaFoldDB" id="A0A437A5G6"/>
<protein>
    <recommendedName>
        <fullName evidence="2">Survival protein SurE-like phosphatase/nucleotidase domain-containing protein</fullName>
    </recommendedName>
</protein>
<feature type="compositionally biased region" description="Acidic residues" evidence="1">
    <location>
        <begin position="464"/>
        <end position="491"/>
    </location>
</feature>
<proteinExistence type="predicted"/>
<evidence type="ECO:0000259" key="2">
    <source>
        <dbReference type="Pfam" id="PF01975"/>
    </source>
</evidence>
<dbReference type="GO" id="GO:0016787">
    <property type="term" value="F:hydrolase activity"/>
    <property type="evidence" value="ECO:0007669"/>
    <property type="project" value="InterPro"/>
</dbReference>
<comment type="caution">
    <text evidence="3">The sequence shown here is derived from an EMBL/GenBank/DDBJ whole genome shotgun (WGS) entry which is preliminary data.</text>
</comment>
<dbReference type="OrthoDB" id="202825at2759"/>
<dbReference type="Gene3D" id="3.40.1210.10">
    <property type="entry name" value="Survival protein SurE-like phosphatase/nucleotidase"/>
    <property type="match status" value="1"/>
</dbReference>
<dbReference type="SUPFAM" id="SSF56059">
    <property type="entry name" value="Glutathione synthetase ATP-binding domain-like"/>
    <property type="match status" value="1"/>
</dbReference>
<keyword evidence="4" id="KW-1185">Reference proteome</keyword>
<gene>
    <name evidence="3" type="ORF">DFL_004639</name>
</gene>
<dbReference type="NCBIfam" id="TIGR00087">
    <property type="entry name" value="surE"/>
    <property type="match status" value="1"/>
</dbReference>
<dbReference type="VEuPathDB" id="FungiDB:DFL_004639"/>
<accession>A0A437A5G6</accession>
<dbReference type="InterPro" id="IPR036523">
    <property type="entry name" value="SurE-like_sf"/>
</dbReference>
<dbReference type="STRING" id="97331.A0A437A5G6"/>
<organism evidence="3 4">
    <name type="scientific">Arthrobotrys flagrans</name>
    <name type="common">Nematode-trapping fungus</name>
    <name type="synonym">Trichothecium flagrans</name>
    <dbReference type="NCBI Taxonomy" id="97331"/>
    <lineage>
        <taxon>Eukaryota</taxon>
        <taxon>Fungi</taxon>
        <taxon>Dikarya</taxon>
        <taxon>Ascomycota</taxon>
        <taxon>Pezizomycotina</taxon>
        <taxon>Orbiliomycetes</taxon>
        <taxon>Orbiliales</taxon>
        <taxon>Orbiliaceae</taxon>
        <taxon>Arthrobotrys</taxon>
    </lineage>
</organism>
<feature type="compositionally biased region" description="Pro residues" evidence="1">
    <location>
        <begin position="315"/>
        <end position="336"/>
    </location>
</feature>
<evidence type="ECO:0000313" key="3">
    <source>
        <dbReference type="EMBL" id="RVD86359.1"/>
    </source>
</evidence>
<dbReference type="PROSITE" id="PS51221">
    <property type="entry name" value="TTL"/>
    <property type="match status" value="1"/>
</dbReference>
<dbReference type="Proteomes" id="UP000283090">
    <property type="component" value="Unassembled WGS sequence"/>
</dbReference>
<dbReference type="Pfam" id="PF01975">
    <property type="entry name" value="SurE"/>
    <property type="match status" value="1"/>
</dbReference>
<dbReference type="PANTHER" id="PTHR47551">
    <property type="entry name" value="TUBULIN--TYROSINE LIGASE PBY1-RELATED"/>
    <property type="match status" value="1"/>
</dbReference>
<dbReference type="Gene3D" id="3.30.470.20">
    <property type="entry name" value="ATP-grasp fold, B domain"/>
    <property type="match status" value="1"/>
</dbReference>
<feature type="region of interest" description="Disordered" evidence="1">
    <location>
        <begin position="463"/>
        <end position="499"/>
    </location>
</feature>
<dbReference type="RefSeq" id="XP_067491903.1">
    <property type="nucleotide sequence ID" value="XM_067633767.1"/>
</dbReference>
<name>A0A437A5G6_ARTFL</name>
<dbReference type="Pfam" id="PF03133">
    <property type="entry name" value="TTL"/>
    <property type="match status" value="1"/>
</dbReference>
<dbReference type="InterPro" id="IPR002828">
    <property type="entry name" value="SurE-like_Pase/nucleotidase"/>
</dbReference>
<reference evidence="3 4" key="1">
    <citation type="submission" date="2019-01" db="EMBL/GenBank/DDBJ databases">
        <title>Intercellular communication is required for trap formation in the nematode-trapping fungus Duddingtonia flagrans.</title>
        <authorList>
            <person name="Youssar L."/>
            <person name="Wernet V."/>
            <person name="Hensel N."/>
            <person name="Hildebrandt H.-G."/>
            <person name="Fischer R."/>
        </authorList>
    </citation>
    <scope>NUCLEOTIDE SEQUENCE [LARGE SCALE GENOMIC DNA]</scope>
    <source>
        <strain evidence="3 4">CBS H-5679</strain>
    </source>
</reference>
<evidence type="ECO:0000256" key="1">
    <source>
        <dbReference type="SAM" id="MobiDB-lite"/>
    </source>
</evidence>
<feature type="domain" description="Survival protein SurE-like phosphatase/nucleotidase" evidence="2">
    <location>
        <begin position="3"/>
        <end position="210"/>
    </location>
</feature>
<dbReference type="SUPFAM" id="SSF64167">
    <property type="entry name" value="SurE-like"/>
    <property type="match status" value="1"/>
</dbReference>
<dbReference type="EMBL" id="SAEB01000006">
    <property type="protein sequence ID" value="RVD86359.1"/>
    <property type="molecule type" value="Genomic_DNA"/>
</dbReference>
<dbReference type="GO" id="GO:0000932">
    <property type="term" value="C:P-body"/>
    <property type="evidence" value="ECO:0007669"/>
    <property type="project" value="TreeGrafter"/>
</dbReference>
<dbReference type="GeneID" id="93586950"/>
<dbReference type="PANTHER" id="PTHR47551:SF1">
    <property type="entry name" value="TUBULIN--TYROSINE LIGASE PBY1-RELATED"/>
    <property type="match status" value="1"/>
</dbReference>
<dbReference type="InterPro" id="IPR027746">
    <property type="entry name" value="TTL"/>
</dbReference>
<dbReference type="InterPro" id="IPR004344">
    <property type="entry name" value="TTL/TTLL_fam"/>
</dbReference>
<feature type="region of interest" description="Disordered" evidence="1">
    <location>
        <begin position="221"/>
        <end position="249"/>
    </location>
</feature>